<sequence>MVIALLSSWFGFEAAEVSGYNIFNFQRIEFRL</sequence>
<protein>
    <submittedName>
        <fullName evidence="1">Uncharacterized protein</fullName>
    </submittedName>
</protein>
<reference evidence="1" key="2">
    <citation type="journal article" date="2015" name="Data Brief">
        <title>Shoot transcriptome of the giant reed, Arundo donax.</title>
        <authorList>
            <person name="Barrero R.A."/>
            <person name="Guerrero F.D."/>
            <person name="Moolhuijzen P."/>
            <person name="Goolsby J.A."/>
            <person name="Tidwell J."/>
            <person name="Bellgard S.E."/>
            <person name="Bellgard M.I."/>
        </authorList>
    </citation>
    <scope>NUCLEOTIDE SEQUENCE</scope>
    <source>
        <tissue evidence="1">Shoot tissue taken approximately 20 cm above the soil surface</tissue>
    </source>
</reference>
<proteinExistence type="predicted"/>
<evidence type="ECO:0000313" key="1">
    <source>
        <dbReference type="EMBL" id="JAE38706.1"/>
    </source>
</evidence>
<reference evidence="1" key="1">
    <citation type="submission" date="2014-09" db="EMBL/GenBank/DDBJ databases">
        <authorList>
            <person name="Magalhaes I.L.F."/>
            <person name="Oliveira U."/>
            <person name="Santos F.R."/>
            <person name="Vidigal T.H.D.A."/>
            <person name="Brescovit A.D."/>
            <person name="Santos A.J."/>
        </authorList>
    </citation>
    <scope>NUCLEOTIDE SEQUENCE</scope>
    <source>
        <tissue evidence="1">Shoot tissue taken approximately 20 cm above the soil surface</tissue>
    </source>
</reference>
<accession>A0A0A9HV16</accession>
<dbReference type="EMBL" id="GBRH01159190">
    <property type="protein sequence ID" value="JAE38706.1"/>
    <property type="molecule type" value="Transcribed_RNA"/>
</dbReference>
<organism evidence="1">
    <name type="scientific">Arundo donax</name>
    <name type="common">Giant reed</name>
    <name type="synonym">Donax arundinaceus</name>
    <dbReference type="NCBI Taxonomy" id="35708"/>
    <lineage>
        <taxon>Eukaryota</taxon>
        <taxon>Viridiplantae</taxon>
        <taxon>Streptophyta</taxon>
        <taxon>Embryophyta</taxon>
        <taxon>Tracheophyta</taxon>
        <taxon>Spermatophyta</taxon>
        <taxon>Magnoliopsida</taxon>
        <taxon>Liliopsida</taxon>
        <taxon>Poales</taxon>
        <taxon>Poaceae</taxon>
        <taxon>PACMAD clade</taxon>
        <taxon>Arundinoideae</taxon>
        <taxon>Arundineae</taxon>
        <taxon>Arundo</taxon>
    </lineage>
</organism>
<dbReference type="AlphaFoldDB" id="A0A0A9HV16"/>
<name>A0A0A9HV16_ARUDO</name>